<organism evidence="4 5">
    <name type="scientific">Anaeromicrobium sediminis</name>
    <dbReference type="NCBI Taxonomy" id="1478221"/>
    <lineage>
        <taxon>Bacteria</taxon>
        <taxon>Bacillati</taxon>
        <taxon>Bacillota</taxon>
        <taxon>Clostridia</taxon>
        <taxon>Peptostreptococcales</taxon>
        <taxon>Thermotaleaceae</taxon>
        <taxon>Anaeromicrobium</taxon>
    </lineage>
</organism>
<gene>
    <name evidence="4" type="ORF">CCE28_06580</name>
</gene>
<dbReference type="InterPro" id="IPR015421">
    <property type="entry name" value="PyrdxlP-dep_Trfase_major"/>
</dbReference>
<comment type="similarity">
    <text evidence="3">Belongs to the DegT/DnrJ/EryC1 family.</text>
</comment>
<evidence type="ECO:0000256" key="3">
    <source>
        <dbReference type="RuleBase" id="RU004508"/>
    </source>
</evidence>
<dbReference type="OrthoDB" id="9810913at2"/>
<reference evidence="4 5" key="1">
    <citation type="submission" date="2017-06" db="EMBL/GenBank/DDBJ databases">
        <title>Draft genome sequence of anaerobic fermentative bacterium Anaeromicrobium sediminis DY2726D isolated from West Pacific Ocean sediments.</title>
        <authorList>
            <person name="Zeng X."/>
        </authorList>
    </citation>
    <scope>NUCLEOTIDE SEQUENCE [LARGE SCALE GENOMIC DNA]</scope>
    <source>
        <strain evidence="4 5">DY2726D</strain>
    </source>
</reference>
<keyword evidence="2 3" id="KW-0663">Pyridoxal phosphate</keyword>
<dbReference type="RefSeq" id="WP_095132216.1">
    <property type="nucleotide sequence ID" value="NZ_NIBG01000004.1"/>
</dbReference>
<dbReference type="Proteomes" id="UP000216024">
    <property type="component" value="Unassembled WGS sequence"/>
</dbReference>
<dbReference type="NCBIfam" id="TIGR02379">
    <property type="entry name" value="ECA_wecE"/>
    <property type="match status" value="1"/>
</dbReference>
<dbReference type="GO" id="GO:0019180">
    <property type="term" value="F:dTDP-4-amino-4,6-dideoxygalactose transaminase activity"/>
    <property type="evidence" value="ECO:0007669"/>
    <property type="project" value="TreeGrafter"/>
</dbReference>
<dbReference type="Gene3D" id="3.40.640.10">
    <property type="entry name" value="Type I PLP-dependent aspartate aminotransferase-like (Major domain)"/>
    <property type="match status" value="1"/>
</dbReference>
<dbReference type="SUPFAM" id="SSF53383">
    <property type="entry name" value="PLP-dependent transferases"/>
    <property type="match status" value="1"/>
</dbReference>
<dbReference type="InterPro" id="IPR015424">
    <property type="entry name" value="PyrdxlP-dep_Trfase"/>
</dbReference>
<keyword evidence="5" id="KW-1185">Reference proteome</keyword>
<proteinExistence type="inferred from homology"/>
<dbReference type="PIRSF" id="PIRSF000390">
    <property type="entry name" value="PLP_StrS"/>
    <property type="match status" value="1"/>
</dbReference>
<evidence type="ECO:0000313" key="4">
    <source>
        <dbReference type="EMBL" id="PAB60036.1"/>
    </source>
</evidence>
<accession>A0A267MKI8</accession>
<evidence type="ECO:0000256" key="1">
    <source>
        <dbReference type="PIRSR" id="PIRSR000390-1"/>
    </source>
</evidence>
<dbReference type="PANTHER" id="PTHR30244">
    <property type="entry name" value="TRANSAMINASE"/>
    <property type="match status" value="1"/>
</dbReference>
<dbReference type="AlphaFoldDB" id="A0A267MKI8"/>
<evidence type="ECO:0000256" key="2">
    <source>
        <dbReference type="PIRSR" id="PIRSR000390-2"/>
    </source>
</evidence>
<name>A0A267MKI8_9FIRM</name>
<dbReference type="InterPro" id="IPR012749">
    <property type="entry name" value="WecE-like"/>
</dbReference>
<dbReference type="InterPro" id="IPR000653">
    <property type="entry name" value="DegT/StrS_aminotransferase"/>
</dbReference>
<evidence type="ECO:0000313" key="5">
    <source>
        <dbReference type="Proteomes" id="UP000216024"/>
    </source>
</evidence>
<dbReference type="EMBL" id="NIBG01000004">
    <property type="protein sequence ID" value="PAB60036.1"/>
    <property type="molecule type" value="Genomic_DNA"/>
</dbReference>
<protein>
    <submittedName>
        <fullName evidence="4">dTDP-4-amino-4,6-dideoxygalactose transaminase</fullName>
    </submittedName>
</protein>
<feature type="modified residue" description="N6-(pyridoxal phosphate)lysine" evidence="2">
    <location>
        <position position="181"/>
    </location>
</feature>
<dbReference type="Pfam" id="PF01041">
    <property type="entry name" value="DegT_DnrJ_EryC1"/>
    <property type="match status" value="1"/>
</dbReference>
<dbReference type="GO" id="GO:0030170">
    <property type="term" value="F:pyridoxal phosphate binding"/>
    <property type="evidence" value="ECO:0007669"/>
    <property type="project" value="TreeGrafter"/>
</dbReference>
<dbReference type="NCBIfam" id="NF008687">
    <property type="entry name" value="PRK11706.1"/>
    <property type="match status" value="1"/>
</dbReference>
<dbReference type="CDD" id="cd00616">
    <property type="entry name" value="AHBA_syn"/>
    <property type="match status" value="1"/>
</dbReference>
<feature type="active site" description="Proton acceptor" evidence="1">
    <location>
        <position position="181"/>
    </location>
</feature>
<dbReference type="PANTHER" id="PTHR30244:SF34">
    <property type="entry name" value="DTDP-4-AMINO-4,6-DIDEOXYGALACTOSE TRANSAMINASE"/>
    <property type="match status" value="1"/>
</dbReference>
<dbReference type="GO" id="GO:0000271">
    <property type="term" value="P:polysaccharide biosynthetic process"/>
    <property type="evidence" value="ECO:0007669"/>
    <property type="project" value="TreeGrafter"/>
</dbReference>
<sequence>MIDFNKPYITDKEYYYMADALSRKSLSGDGHYTKLVSSFMENKFKTKKALLTTSCSSALDMSTLLLDLKPDDEIILPSYTFVSTGNSALLGGGKIVFADISEDTLNMDPNSIIEKISNKTKAIIPVHYGGVSCDMDSIMHISRDYNVTVIEDAAQGVNGKYKDKYLGTIGHMGCYSFHETKNYSCGEGGALLINHSDELVKRAEIIREKGTNKKQFLNKEVDKYTWVDKGSSFLPSDILAALLHAQLEKLYEIHNKRKSIYETYSRELKDLQDRELLKLPIIPDYSTSNYHIFHILLNSEEERNYLMNKLNEREIQAYFHYIPLHLSPMGKKLGYKMGDLPKTEGLSARLLRLPIYCDLEDKEINYIIENIYEILR</sequence>
<comment type="caution">
    <text evidence="4">The sequence shown here is derived from an EMBL/GenBank/DDBJ whole genome shotgun (WGS) entry which is preliminary data.</text>
</comment>
<dbReference type="InterPro" id="IPR015422">
    <property type="entry name" value="PyrdxlP-dep_Trfase_small"/>
</dbReference>
<dbReference type="Gene3D" id="3.90.1150.10">
    <property type="entry name" value="Aspartate Aminotransferase, domain 1"/>
    <property type="match status" value="1"/>
</dbReference>